<gene>
    <name evidence="2" type="ORF">J2Z18_000451</name>
</gene>
<protein>
    <submittedName>
        <fullName evidence="2">Uncharacterized protein</fullName>
    </submittedName>
</protein>
<comment type="caution">
    <text evidence="2">The sequence shown here is derived from an EMBL/GenBank/DDBJ whole genome shotgun (WGS) entry which is preliminary data.</text>
</comment>
<dbReference type="GeneID" id="95402503"/>
<proteinExistence type="predicted"/>
<reference evidence="2 3" key="1">
    <citation type="submission" date="2021-03" db="EMBL/GenBank/DDBJ databases">
        <title>Genomic Encyclopedia of Type Strains, Phase IV (KMG-IV): sequencing the most valuable type-strain genomes for metagenomic binning, comparative biology and taxonomic classification.</title>
        <authorList>
            <person name="Goeker M."/>
        </authorList>
    </citation>
    <scope>NUCLEOTIDE SEQUENCE [LARGE SCALE GENOMIC DNA]</scope>
    <source>
        <strain evidence="2 3">DSM 15596</strain>
    </source>
</reference>
<keyword evidence="1" id="KW-1133">Transmembrane helix</keyword>
<name>A0ABS4F555_9BACL</name>
<evidence type="ECO:0000313" key="2">
    <source>
        <dbReference type="EMBL" id="MBP1891382.1"/>
    </source>
</evidence>
<evidence type="ECO:0000313" key="3">
    <source>
        <dbReference type="Proteomes" id="UP000706926"/>
    </source>
</evidence>
<dbReference type="Proteomes" id="UP000706926">
    <property type="component" value="Unassembled WGS sequence"/>
</dbReference>
<dbReference type="EMBL" id="JAGGKI010000001">
    <property type="protein sequence ID" value="MBP1891382.1"/>
    <property type="molecule type" value="Genomic_DNA"/>
</dbReference>
<keyword evidence="3" id="KW-1185">Reference proteome</keyword>
<feature type="transmembrane region" description="Helical" evidence="1">
    <location>
        <begin position="6"/>
        <end position="34"/>
    </location>
</feature>
<dbReference type="RefSeq" id="WP_210094120.1">
    <property type="nucleotide sequence ID" value="NZ_BOSA01000018.1"/>
</dbReference>
<keyword evidence="1" id="KW-0812">Transmembrane</keyword>
<evidence type="ECO:0000256" key="1">
    <source>
        <dbReference type="SAM" id="Phobius"/>
    </source>
</evidence>
<organism evidence="2 3">
    <name type="scientific">Paenibacillus lactis</name>
    <dbReference type="NCBI Taxonomy" id="228574"/>
    <lineage>
        <taxon>Bacteria</taxon>
        <taxon>Bacillati</taxon>
        <taxon>Bacillota</taxon>
        <taxon>Bacilli</taxon>
        <taxon>Bacillales</taxon>
        <taxon>Paenibacillaceae</taxon>
        <taxon>Paenibacillus</taxon>
    </lineage>
</organism>
<accession>A0ABS4F555</accession>
<sequence length="47" mass="5503">MSYTEWFVPLCKIVSLFFAVAVLGLFIATLTLRVRVHRKYDRRKISG</sequence>
<keyword evidence="1" id="KW-0472">Membrane</keyword>